<reference evidence="2" key="1">
    <citation type="journal article" date="2019" name="Int. J. Syst. Evol. Microbiol.">
        <title>The Global Catalogue of Microorganisms (GCM) 10K type strain sequencing project: providing services to taxonomists for standard genome sequencing and annotation.</title>
        <authorList>
            <consortium name="The Broad Institute Genomics Platform"/>
            <consortium name="The Broad Institute Genome Sequencing Center for Infectious Disease"/>
            <person name="Wu L."/>
            <person name="Ma J."/>
        </authorList>
    </citation>
    <scope>NUCLEOTIDE SEQUENCE [LARGE SCALE GENOMIC DNA]</scope>
    <source>
        <strain evidence="2">CCUG 49339</strain>
    </source>
</reference>
<gene>
    <name evidence="1" type="ORF">ACFSCX_00310</name>
</gene>
<keyword evidence="2" id="KW-1185">Reference proteome</keyword>
<accession>A0ABW4LJX6</accession>
<organism evidence="1 2">
    <name type="scientific">Bacillus salitolerans</name>
    <dbReference type="NCBI Taxonomy" id="1437434"/>
    <lineage>
        <taxon>Bacteria</taxon>
        <taxon>Bacillati</taxon>
        <taxon>Bacillota</taxon>
        <taxon>Bacilli</taxon>
        <taxon>Bacillales</taxon>
        <taxon>Bacillaceae</taxon>
        <taxon>Bacillus</taxon>
    </lineage>
</organism>
<evidence type="ECO:0000313" key="2">
    <source>
        <dbReference type="Proteomes" id="UP001597214"/>
    </source>
</evidence>
<dbReference type="RefSeq" id="WP_377926076.1">
    <property type="nucleotide sequence ID" value="NZ_JBHUEM010000001.1"/>
</dbReference>
<comment type="caution">
    <text evidence="1">The sequence shown here is derived from an EMBL/GenBank/DDBJ whole genome shotgun (WGS) entry which is preliminary data.</text>
</comment>
<name>A0ABW4LJX6_9BACI</name>
<dbReference type="EMBL" id="JBHUEM010000001">
    <property type="protein sequence ID" value="MFD1734994.1"/>
    <property type="molecule type" value="Genomic_DNA"/>
</dbReference>
<evidence type="ECO:0000313" key="1">
    <source>
        <dbReference type="EMBL" id="MFD1734994.1"/>
    </source>
</evidence>
<sequence>MYTQEYFKTFMKDRFKVDIEIREIANEAVILGIDELDNTIIPIEIQNKLPDSVLFQLYSYQAENEWILGIAMEEATYNPLFLVCLKDGERVHFQHINLETT</sequence>
<dbReference type="Proteomes" id="UP001597214">
    <property type="component" value="Unassembled WGS sequence"/>
</dbReference>
<protein>
    <recommendedName>
        <fullName evidence="3">DUF960 domain-containing protein</fullName>
    </recommendedName>
</protein>
<proteinExistence type="predicted"/>
<evidence type="ECO:0008006" key="3">
    <source>
        <dbReference type="Google" id="ProtNLM"/>
    </source>
</evidence>